<comment type="caution">
    <text evidence="8">The sequence shown here is derived from an EMBL/GenBank/DDBJ whole genome shotgun (WGS) entry which is preliminary data.</text>
</comment>
<feature type="domain" description="Glucose-methanol-choline oxidoreductase N-terminal" evidence="6">
    <location>
        <begin position="78"/>
        <end position="101"/>
    </location>
</feature>
<comment type="similarity">
    <text evidence="2 5">Belongs to the GMC oxidoreductase family.</text>
</comment>
<evidence type="ECO:0000256" key="4">
    <source>
        <dbReference type="ARBA" id="ARBA00022827"/>
    </source>
</evidence>
<keyword evidence="4 5" id="KW-0274">FAD</keyword>
<dbReference type="SUPFAM" id="SSF51905">
    <property type="entry name" value="FAD/NAD(P)-binding domain"/>
    <property type="match status" value="1"/>
</dbReference>
<gene>
    <name evidence="8" type="ORF">RM555_21195</name>
</gene>
<keyword evidence="9" id="KW-1185">Reference proteome</keyword>
<evidence type="ECO:0000313" key="9">
    <source>
        <dbReference type="Proteomes" id="UP001180973"/>
    </source>
</evidence>
<evidence type="ECO:0000256" key="2">
    <source>
        <dbReference type="ARBA" id="ARBA00010790"/>
    </source>
</evidence>
<evidence type="ECO:0000256" key="1">
    <source>
        <dbReference type="ARBA" id="ARBA00001974"/>
    </source>
</evidence>
<evidence type="ECO:0000256" key="3">
    <source>
        <dbReference type="ARBA" id="ARBA00022630"/>
    </source>
</evidence>
<proteinExistence type="inferred from homology"/>
<dbReference type="PROSITE" id="PS00624">
    <property type="entry name" value="GMC_OXRED_2"/>
    <property type="match status" value="1"/>
</dbReference>
<evidence type="ECO:0000256" key="5">
    <source>
        <dbReference type="RuleBase" id="RU003968"/>
    </source>
</evidence>
<dbReference type="PANTHER" id="PTHR11552">
    <property type="entry name" value="GLUCOSE-METHANOL-CHOLINE GMC OXIDOREDUCTASE"/>
    <property type="match status" value="1"/>
</dbReference>
<dbReference type="Gene3D" id="3.50.50.60">
    <property type="entry name" value="FAD/NAD(P)-binding domain"/>
    <property type="match status" value="1"/>
</dbReference>
<organism evidence="8 9">
    <name type="scientific">Micromonospora reichwaldensis</name>
    <dbReference type="NCBI Taxonomy" id="3075516"/>
    <lineage>
        <taxon>Bacteria</taxon>
        <taxon>Bacillati</taxon>
        <taxon>Actinomycetota</taxon>
        <taxon>Actinomycetes</taxon>
        <taxon>Micromonosporales</taxon>
        <taxon>Micromonosporaceae</taxon>
        <taxon>Micromonospora</taxon>
    </lineage>
</organism>
<comment type="cofactor">
    <cofactor evidence="1">
        <name>FAD</name>
        <dbReference type="ChEBI" id="CHEBI:57692"/>
    </cofactor>
</comment>
<sequence>MYDYVIVGAGSAGCVLAARLSEDPDVRVCLVEAGPADTAQNVHVPVAFGQLFRTQLDWDYDTHDEPHLDRRRIYLPRGRVLGGTSSINTMIYVRGHRSDFDGWNQPGWSFDELLPYFRRSEDNERGESTYHGVGGPLRVSDGRARNPMAAAFVEAGRQAGYGANDDFNGAEQDGFGLFQLTQRDGRRASTATAFLHPVADRPNLTVEVNLQVHRVLIENGRAVGVVGQRLGEDIEIRAEREVVLSGGAYNSPQLLMLSGIGPAPLLGALGVPVVLDQPQVGQNLQDHLLVPLIYAHSHPISLLAAGTPENLELFMSEGRGPMTANGPEAGGFVRTSDALAAPDVEFLAAPVMFADNGLGTPTDHALSYGPSMLAPRSRGSVQLALADPTAKPKIVHNYLAEESDLDDAVAALRIGLDIARQPALTPYVERPYRPPASESDADLRDYVRQYAHSIYHPAGTCAMGAVVDAELRVVGVDGLRVADASVMPRLVSGNPNAATIAIGEKAADLIKGVAAATEPALAAGAAGPAR</sequence>
<dbReference type="PROSITE" id="PS00623">
    <property type="entry name" value="GMC_OXRED_1"/>
    <property type="match status" value="1"/>
</dbReference>
<dbReference type="Gene3D" id="3.30.560.10">
    <property type="entry name" value="Glucose Oxidase, domain 3"/>
    <property type="match status" value="1"/>
</dbReference>
<protein>
    <submittedName>
        <fullName evidence="8">GMC family oxidoreductase N-terminal domain-containing protein</fullName>
    </submittedName>
</protein>
<name>A0ABU2X1I2_9ACTN</name>
<dbReference type="InterPro" id="IPR007867">
    <property type="entry name" value="GMC_OxRtase_C"/>
</dbReference>
<feature type="domain" description="Glucose-methanol-choline oxidoreductase N-terminal" evidence="7">
    <location>
        <begin position="247"/>
        <end position="261"/>
    </location>
</feature>
<dbReference type="RefSeq" id="WP_311413375.1">
    <property type="nucleotide sequence ID" value="NZ_JAVRFL010000026.1"/>
</dbReference>
<dbReference type="SUPFAM" id="SSF54373">
    <property type="entry name" value="FAD-linked reductases, C-terminal domain"/>
    <property type="match status" value="1"/>
</dbReference>
<accession>A0ABU2X1I2</accession>
<dbReference type="EMBL" id="JAVRFL010000026">
    <property type="protein sequence ID" value="MDT0531506.1"/>
    <property type="molecule type" value="Genomic_DNA"/>
</dbReference>
<dbReference type="Proteomes" id="UP001180973">
    <property type="component" value="Unassembled WGS sequence"/>
</dbReference>
<reference evidence="8" key="1">
    <citation type="submission" date="2023-09" db="EMBL/GenBank/DDBJ databases">
        <title>30 novel species of actinomycetes from the DSMZ collection.</title>
        <authorList>
            <person name="Nouioui I."/>
        </authorList>
    </citation>
    <scope>NUCLEOTIDE SEQUENCE</scope>
    <source>
        <strain evidence="8">DSM 115977</strain>
    </source>
</reference>
<dbReference type="InterPro" id="IPR000172">
    <property type="entry name" value="GMC_OxRdtase_N"/>
</dbReference>
<evidence type="ECO:0000313" key="8">
    <source>
        <dbReference type="EMBL" id="MDT0531506.1"/>
    </source>
</evidence>
<dbReference type="InterPro" id="IPR012132">
    <property type="entry name" value="GMC_OxRdtase"/>
</dbReference>
<dbReference type="Pfam" id="PF05199">
    <property type="entry name" value="GMC_oxred_C"/>
    <property type="match status" value="1"/>
</dbReference>
<evidence type="ECO:0000259" key="6">
    <source>
        <dbReference type="PROSITE" id="PS00623"/>
    </source>
</evidence>
<dbReference type="Pfam" id="PF00732">
    <property type="entry name" value="GMC_oxred_N"/>
    <property type="match status" value="1"/>
</dbReference>
<keyword evidence="3 5" id="KW-0285">Flavoprotein</keyword>
<dbReference type="PIRSF" id="PIRSF000137">
    <property type="entry name" value="Alcohol_oxidase"/>
    <property type="match status" value="1"/>
</dbReference>
<dbReference type="InterPro" id="IPR036188">
    <property type="entry name" value="FAD/NAD-bd_sf"/>
</dbReference>
<evidence type="ECO:0000259" key="7">
    <source>
        <dbReference type="PROSITE" id="PS00624"/>
    </source>
</evidence>
<dbReference type="PANTHER" id="PTHR11552:SF147">
    <property type="entry name" value="CHOLINE DEHYDROGENASE, MITOCHONDRIAL"/>
    <property type="match status" value="1"/>
</dbReference>